<keyword evidence="1" id="KW-0732">Signal</keyword>
<reference evidence="2 3" key="1">
    <citation type="submission" date="2020-08" db="EMBL/GenBank/DDBJ databases">
        <title>Genome sequence of Sphingomonas rhizophila KACC 19189T.</title>
        <authorList>
            <person name="Hyun D.-W."/>
            <person name="Bae J.-W."/>
        </authorList>
    </citation>
    <scope>NUCLEOTIDE SEQUENCE [LARGE SCALE GENOMIC DNA]</scope>
    <source>
        <strain evidence="2 3">KACC 19189</strain>
    </source>
</reference>
<dbReference type="RefSeq" id="WP_187542842.1">
    <property type="nucleotide sequence ID" value="NZ_CP060717.1"/>
</dbReference>
<evidence type="ECO:0000256" key="1">
    <source>
        <dbReference type="SAM" id="SignalP"/>
    </source>
</evidence>
<dbReference type="EMBL" id="CP060717">
    <property type="protein sequence ID" value="QNN65857.1"/>
    <property type="molecule type" value="Genomic_DNA"/>
</dbReference>
<evidence type="ECO:0000313" key="2">
    <source>
        <dbReference type="EMBL" id="QNN65857.1"/>
    </source>
</evidence>
<evidence type="ECO:0008006" key="4">
    <source>
        <dbReference type="Google" id="ProtNLM"/>
    </source>
</evidence>
<keyword evidence="3" id="KW-1185">Reference proteome</keyword>
<dbReference type="Proteomes" id="UP000515955">
    <property type="component" value="Chromosome"/>
</dbReference>
<dbReference type="PROSITE" id="PS51257">
    <property type="entry name" value="PROKAR_LIPOPROTEIN"/>
    <property type="match status" value="1"/>
</dbReference>
<gene>
    <name evidence="2" type="ORF">H9L12_04800</name>
</gene>
<accession>A0A7G9SDD2</accession>
<dbReference type="AlphaFoldDB" id="A0A7G9SDD2"/>
<proteinExistence type="predicted"/>
<dbReference type="KEGG" id="srhi:H9L12_04800"/>
<evidence type="ECO:0000313" key="3">
    <source>
        <dbReference type="Proteomes" id="UP000515955"/>
    </source>
</evidence>
<feature type="chain" id="PRO_5028813261" description="Lipoprotein" evidence="1">
    <location>
        <begin position="18"/>
        <end position="95"/>
    </location>
</feature>
<organism evidence="2 3">
    <name type="scientific">Sphingomonas rhizophila</name>
    <dbReference type="NCBI Taxonomy" id="2071607"/>
    <lineage>
        <taxon>Bacteria</taxon>
        <taxon>Pseudomonadati</taxon>
        <taxon>Pseudomonadota</taxon>
        <taxon>Alphaproteobacteria</taxon>
        <taxon>Sphingomonadales</taxon>
        <taxon>Sphingomonadaceae</taxon>
        <taxon>Sphingomonas</taxon>
    </lineage>
</organism>
<feature type="signal peptide" evidence="1">
    <location>
        <begin position="1"/>
        <end position="17"/>
    </location>
</feature>
<protein>
    <recommendedName>
        <fullName evidence="4">Lipoprotein</fullName>
    </recommendedName>
</protein>
<name>A0A7G9SDD2_9SPHN</name>
<sequence>MRAMMCLGSAVMSVALGACQVTEDKGNGTTTVEFNQEVAENSAAVAVDKAQDVAGTIAADAKREADKLGNEIGDVKVDVDINRDNDKPAPTTNSQ</sequence>